<keyword evidence="2" id="KW-0521">NADP</keyword>
<dbReference type="InterPro" id="IPR000415">
    <property type="entry name" value="Nitroreductase-like"/>
</dbReference>
<proteinExistence type="inferred from homology"/>
<dbReference type="Pfam" id="PF00881">
    <property type="entry name" value="Nitroreductase"/>
    <property type="match status" value="1"/>
</dbReference>
<dbReference type="SUPFAM" id="SSF55469">
    <property type="entry name" value="FMN-dependent nitroreductase-like"/>
    <property type="match status" value="1"/>
</dbReference>
<name>A0A2S5KVF0_9PROT</name>
<keyword evidence="3" id="KW-0560">Oxidoreductase</keyword>
<sequence length="217" mass="23843">MSVASVASRRYTTKAFDASKKITQDKIDELKALLRLAPSSVNSQPWHFVLAASEEGKGRVAKAAAGNFAYNEAKISKASHVLVLCARTDMTEAHLQAVLEQEQADGRFRSEESKATQHVVRTSYVNLHRFTQKDLQHWMEKQVYLALGTLLLGAASLGLDATPMEGIDFGVLDSELGLREQGFTSVVVVSLGYHSDEDFNAALPKSRLTEEVVFTTI</sequence>
<dbReference type="InterPro" id="IPR033878">
    <property type="entry name" value="NfsB-like"/>
</dbReference>
<dbReference type="Proteomes" id="UP000238196">
    <property type="component" value="Unassembled WGS sequence"/>
</dbReference>
<comment type="caution">
    <text evidence="5">The sequence shown here is derived from an EMBL/GenBank/DDBJ whole genome shotgun (WGS) entry which is preliminary data.</text>
</comment>
<dbReference type="GO" id="GO:0016491">
    <property type="term" value="F:oxidoreductase activity"/>
    <property type="evidence" value="ECO:0007669"/>
    <property type="project" value="UniProtKB-KW"/>
</dbReference>
<evidence type="ECO:0000313" key="6">
    <source>
        <dbReference type="Proteomes" id="UP000238196"/>
    </source>
</evidence>
<evidence type="ECO:0000313" key="5">
    <source>
        <dbReference type="EMBL" id="PPC78824.1"/>
    </source>
</evidence>
<organism evidence="5 6">
    <name type="scientific">Proteobacteria bacterium 228</name>
    <dbReference type="NCBI Taxonomy" id="2083153"/>
    <lineage>
        <taxon>Bacteria</taxon>
        <taxon>Pseudomonadati</taxon>
        <taxon>Pseudomonadota</taxon>
    </lineage>
</organism>
<dbReference type="PANTHER" id="PTHR43673:SF10">
    <property type="entry name" value="NADH DEHYDROGENASE_NAD(P)H NITROREDUCTASE XCC3605-RELATED"/>
    <property type="match status" value="1"/>
</dbReference>
<accession>A0A2S5KVF0</accession>
<dbReference type="InterPro" id="IPR029479">
    <property type="entry name" value="Nitroreductase"/>
</dbReference>
<evidence type="ECO:0000256" key="1">
    <source>
        <dbReference type="ARBA" id="ARBA00007118"/>
    </source>
</evidence>
<evidence type="ECO:0000259" key="4">
    <source>
        <dbReference type="Pfam" id="PF00881"/>
    </source>
</evidence>
<dbReference type="Gene3D" id="3.40.109.10">
    <property type="entry name" value="NADH Oxidase"/>
    <property type="match status" value="1"/>
</dbReference>
<comment type="similarity">
    <text evidence="1">Belongs to the nitroreductase family.</text>
</comment>
<dbReference type="AlphaFoldDB" id="A0A2S5KVF0"/>
<reference evidence="5 6" key="1">
    <citation type="submission" date="2018-02" db="EMBL/GenBank/DDBJ databases">
        <title>novel marine gammaproteobacteria from coastal saline agro ecosystem.</title>
        <authorList>
            <person name="Krishnan R."/>
            <person name="Ramesh Kumar N."/>
        </authorList>
    </citation>
    <scope>NUCLEOTIDE SEQUENCE [LARGE SCALE GENOMIC DNA]</scope>
    <source>
        <strain evidence="5 6">228</strain>
    </source>
</reference>
<dbReference type="OrthoDB" id="5293878at2"/>
<dbReference type="CDD" id="cd02149">
    <property type="entry name" value="NfsB-like"/>
    <property type="match status" value="1"/>
</dbReference>
<feature type="domain" description="Nitroreductase" evidence="4">
    <location>
        <begin position="8"/>
        <end position="193"/>
    </location>
</feature>
<gene>
    <name evidence="5" type="ORF">C4K68_02985</name>
</gene>
<protein>
    <submittedName>
        <fullName evidence="5">Oxygen-insensitive NAD(P)H nitroreductase</fullName>
    </submittedName>
</protein>
<evidence type="ECO:0000256" key="3">
    <source>
        <dbReference type="ARBA" id="ARBA00023002"/>
    </source>
</evidence>
<evidence type="ECO:0000256" key="2">
    <source>
        <dbReference type="ARBA" id="ARBA00022857"/>
    </source>
</evidence>
<dbReference type="PANTHER" id="PTHR43673">
    <property type="entry name" value="NAD(P)H NITROREDUCTASE YDGI-RELATED"/>
    <property type="match status" value="1"/>
</dbReference>
<dbReference type="NCBIfam" id="NF008275">
    <property type="entry name" value="PRK11053.1"/>
    <property type="match status" value="1"/>
</dbReference>
<dbReference type="EMBL" id="PRLP01000009">
    <property type="protein sequence ID" value="PPC78824.1"/>
    <property type="molecule type" value="Genomic_DNA"/>
</dbReference>